<sequence>MTLDDAIELSIANLSCHGLSDISDANLEKALMERFSDRLHESVRKSLKKDNVYEMEFKPAQYMLSPKNRYIFDYRKAAIIEPECLVKYTALVLMAAEQIENNRIPVSEKVVFSARYMPQSPDLFNADVNYSSWRERTKELAESSDCAFIVSCDIAAFYDRVNIHRVESTLDSIGVDQKVVKKINDLLLFWSRKDSYGLPVGNAASRILAEAALIDIDQYLLSENIRFTRYVDDYRLFAPDIVTAQRWMNKLNTRLFRDGLMLNTGKTRLAKAKKSEDGEVTEGDDSDEEAAERVLKEVTKLTGGYNRIARRFIMPSEDKHHLFKAVEIDAEIESLMDEAIIEFRGVQQLVIACLVQKSFSKLIQVAELCSRYMYSLDYFVDMLLKNKAFIPVEQRDEIADFFARLSMDREFYSFEWHQASVAKLLSDDAYFRKNALIEIFRSSSKDMPSYPSVVALDGLEGRITRSEFRTMREWFDRCDDWEKRRLMRLSNSLPTDERKAWARAVRPSIRNDVLGGEFSKVLANGKDPV</sequence>
<dbReference type="PANTHER" id="PTHR34047">
    <property type="entry name" value="NUCLEAR INTRON MATURASE 1, MITOCHONDRIAL-RELATED"/>
    <property type="match status" value="1"/>
</dbReference>
<dbReference type="Proteomes" id="UP001523550">
    <property type="component" value="Unassembled WGS sequence"/>
</dbReference>
<accession>A0ABT1G5H7</accession>
<evidence type="ECO:0000259" key="2">
    <source>
        <dbReference type="PROSITE" id="PS50878"/>
    </source>
</evidence>
<gene>
    <name evidence="3" type="ORF">J2T60_000522</name>
</gene>
<keyword evidence="4" id="KW-1185">Reference proteome</keyword>
<name>A0ABT1G5H7_9GAMM</name>
<evidence type="ECO:0000256" key="1">
    <source>
        <dbReference type="ARBA" id="ARBA00034120"/>
    </source>
</evidence>
<feature type="domain" description="Reverse transcriptase" evidence="2">
    <location>
        <begin position="46"/>
        <end position="281"/>
    </location>
</feature>
<comment type="caution">
    <text evidence="3">The sequence shown here is derived from an EMBL/GenBank/DDBJ whole genome shotgun (WGS) entry which is preliminary data.</text>
</comment>
<dbReference type="CDD" id="cd01646">
    <property type="entry name" value="RT_Bac_retron_I"/>
    <property type="match status" value="1"/>
</dbReference>
<dbReference type="Pfam" id="PF00078">
    <property type="entry name" value="RVT_1"/>
    <property type="match status" value="1"/>
</dbReference>
<evidence type="ECO:0000313" key="4">
    <source>
        <dbReference type="Proteomes" id="UP001523550"/>
    </source>
</evidence>
<reference evidence="3 4" key="1">
    <citation type="submission" date="2022-03" db="EMBL/GenBank/DDBJ databases">
        <title>Genomic Encyclopedia of Type Strains, Phase III (KMG-III): the genomes of soil and plant-associated and newly described type strains.</title>
        <authorList>
            <person name="Whitman W."/>
        </authorList>
    </citation>
    <scope>NUCLEOTIDE SEQUENCE [LARGE SCALE GENOMIC DNA]</scope>
    <source>
        <strain evidence="3 4">BSker1</strain>
    </source>
</reference>
<protein>
    <recommendedName>
        <fullName evidence="2">Reverse transcriptase domain-containing protein</fullName>
    </recommendedName>
</protein>
<comment type="similarity">
    <text evidence="1">Belongs to the bacterial reverse transcriptase family.</text>
</comment>
<dbReference type="InterPro" id="IPR051083">
    <property type="entry name" value="GrpII_Intron_Splice-Mob/Def"/>
</dbReference>
<dbReference type="RefSeq" id="WP_253445034.1">
    <property type="nucleotide sequence ID" value="NZ_JALJYF010000001.1"/>
</dbReference>
<dbReference type="EMBL" id="JALJYF010000001">
    <property type="protein sequence ID" value="MCP1726557.1"/>
    <property type="molecule type" value="Genomic_DNA"/>
</dbReference>
<proteinExistence type="inferred from homology"/>
<dbReference type="PROSITE" id="PS50878">
    <property type="entry name" value="RT_POL"/>
    <property type="match status" value="1"/>
</dbReference>
<organism evidence="3 4">
    <name type="scientific">Natronospira proteinivora</name>
    <dbReference type="NCBI Taxonomy" id="1807133"/>
    <lineage>
        <taxon>Bacteria</taxon>
        <taxon>Pseudomonadati</taxon>
        <taxon>Pseudomonadota</taxon>
        <taxon>Gammaproteobacteria</taxon>
        <taxon>Natronospirales</taxon>
        <taxon>Natronospiraceae</taxon>
        <taxon>Natronospira</taxon>
    </lineage>
</organism>
<dbReference type="InterPro" id="IPR000477">
    <property type="entry name" value="RT_dom"/>
</dbReference>
<evidence type="ECO:0000313" key="3">
    <source>
        <dbReference type="EMBL" id="MCP1726557.1"/>
    </source>
</evidence>
<dbReference type="PANTHER" id="PTHR34047:SF8">
    <property type="entry name" value="PROTEIN YKFC"/>
    <property type="match status" value="1"/>
</dbReference>